<name>A0A6S6NWX2_9MYCO</name>
<dbReference type="RefSeq" id="WP_185294651.1">
    <property type="nucleotide sequence ID" value="NZ_AP023287.1"/>
</dbReference>
<dbReference type="EMBL" id="AP023287">
    <property type="protein sequence ID" value="BCI51723.1"/>
    <property type="molecule type" value="Genomic_DNA"/>
</dbReference>
<dbReference type="Proteomes" id="UP000515734">
    <property type="component" value="Chromosome"/>
</dbReference>
<sequence length="295" mass="32620">MAAIREFNNADVAESAPSMRQALEEDGIFVVRDALSRDEVGKLREVIRGHLAEGGLRHSLGKTQPNAAENVPDLAFIFAHPQILKVIRQVLGESNAVFTGHCDIHMNMLSGWHKDSGETVPGGYFSGPYMTAPDCRVYKVAIYLQDTGQRDGFTARLGSHRDTDLSVGEQVTAQTRIGDIVVFDVRITHTGQLPDPVEKGFKAISRALNKGLRDREDAEWITRAKARYWRLIGRRDRLSVFFTYGAPNTFTYDFAEANMSRQARQGAVTGSTGLPTELREALEKEGVSLVDASPK</sequence>
<organism evidence="1 2">
    <name type="scientific">Mycolicibacterium litorale</name>
    <dbReference type="NCBI Taxonomy" id="758802"/>
    <lineage>
        <taxon>Bacteria</taxon>
        <taxon>Bacillati</taxon>
        <taxon>Actinomycetota</taxon>
        <taxon>Actinomycetes</taxon>
        <taxon>Mycobacteriales</taxon>
        <taxon>Mycobacteriaceae</taxon>
        <taxon>Mycolicibacterium</taxon>
    </lineage>
</organism>
<evidence type="ECO:0000313" key="2">
    <source>
        <dbReference type="Proteomes" id="UP000515734"/>
    </source>
</evidence>
<gene>
    <name evidence="1" type="ORF">NIIDNTM18_10010</name>
</gene>
<reference evidence="1 2" key="1">
    <citation type="submission" date="2020-07" db="EMBL/GenBank/DDBJ databases">
        <title>Complete genome sequence of Mycolicibacterium litorale like strain isolated from cardiac implantable electronic device infection.</title>
        <authorList>
            <person name="Fukano H."/>
            <person name="Miyama H."/>
            <person name="Hoshino Y."/>
        </authorList>
    </citation>
    <scope>NUCLEOTIDE SEQUENCE [LARGE SCALE GENOMIC DNA]</scope>
    <source>
        <strain evidence="1 2">NIIDNTM18</strain>
    </source>
</reference>
<dbReference type="AlphaFoldDB" id="A0A6S6NWX2"/>
<evidence type="ECO:0008006" key="3">
    <source>
        <dbReference type="Google" id="ProtNLM"/>
    </source>
</evidence>
<protein>
    <recommendedName>
        <fullName evidence="3">Phytanoyl-CoA dioxygenase PhyH</fullName>
    </recommendedName>
</protein>
<evidence type="ECO:0000313" key="1">
    <source>
        <dbReference type="EMBL" id="BCI51723.1"/>
    </source>
</evidence>
<dbReference type="SUPFAM" id="SSF51197">
    <property type="entry name" value="Clavaminate synthase-like"/>
    <property type="match status" value="1"/>
</dbReference>
<dbReference type="Gene3D" id="2.60.120.620">
    <property type="entry name" value="q2cbj1_9rhob like domain"/>
    <property type="match status" value="1"/>
</dbReference>
<proteinExistence type="predicted"/>
<accession>A0A6S6NWX2</accession>